<keyword evidence="1" id="KW-0805">Transcription regulation</keyword>
<dbReference type="Pfam" id="PF07729">
    <property type="entry name" value="FCD"/>
    <property type="match status" value="1"/>
</dbReference>
<keyword evidence="3" id="KW-0804">Transcription</keyword>
<dbReference type="EMBL" id="JAQQLF010000027">
    <property type="protein sequence ID" value="MDC7718902.1"/>
    <property type="molecule type" value="Genomic_DNA"/>
</dbReference>
<dbReference type="PANTHER" id="PTHR43537">
    <property type="entry name" value="TRANSCRIPTIONAL REGULATOR, GNTR FAMILY"/>
    <property type="match status" value="1"/>
</dbReference>
<evidence type="ECO:0000256" key="1">
    <source>
        <dbReference type="ARBA" id="ARBA00023015"/>
    </source>
</evidence>
<dbReference type="InterPro" id="IPR011711">
    <property type="entry name" value="GntR_C"/>
</dbReference>
<dbReference type="SUPFAM" id="SSF46785">
    <property type="entry name" value="Winged helix' DNA-binding domain"/>
    <property type="match status" value="1"/>
</dbReference>
<dbReference type="RefSeq" id="WP_272753110.1">
    <property type="nucleotide sequence ID" value="NZ_JAQQLF010000027.1"/>
</dbReference>
<comment type="caution">
    <text evidence="5">The sequence shown here is derived from an EMBL/GenBank/DDBJ whole genome shotgun (WGS) entry which is preliminary data.</text>
</comment>
<dbReference type="SMART" id="SM00345">
    <property type="entry name" value="HTH_GNTR"/>
    <property type="match status" value="1"/>
</dbReference>
<dbReference type="Gene3D" id="1.20.120.530">
    <property type="entry name" value="GntR ligand-binding domain-like"/>
    <property type="match status" value="1"/>
</dbReference>
<dbReference type="InterPro" id="IPR036388">
    <property type="entry name" value="WH-like_DNA-bd_sf"/>
</dbReference>
<protein>
    <submittedName>
        <fullName evidence="5">GntR family transcriptional regulator</fullName>
    </submittedName>
</protein>
<evidence type="ECO:0000256" key="2">
    <source>
        <dbReference type="ARBA" id="ARBA00023125"/>
    </source>
</evidence>
<dbReference type="Pfam" id="PF00392">
    <property type="entry name" value="GntR"/>
    <property type="match status" value="1"/>
</dbReference>
<dbReference type="PROSITE" id="PS50949">
    <property type="entry name" value="HTH_GNTR"/>
    <property type="match status" value="1"/>
</dbReference>
<dbReference type="InterPro" id="IPR008920">
    <property type="entry name" value="TF_FadR/GntR_C"/>
</dbReference>
<feature type="domain" description="HTH gntR-type" evidence="4">
    <location>
        <begin position="7"/>
        <end position="74"/>
    </location>
</feature>
<name>A0ABT5J223_9NEIS</name>
<dbReference type="PANTHER" id="PTHR43537:SF24">
    <property type="entry name" value="GLUCONATE OPERON TRANSCRIPTIONAL REPRESSOR"/>
    <property type="match status" value="1"/>
</dbReference>
<dbReference type="InterPro" id="IPR000524">
    <property type="entry name" value="Tscrpt_reg_HTH_GntR"/>
</dbReference>
<dbReference type="SMART" id="SM00895">
    <property type="entry name" value="FCD"/>
    <property type="match status" value="1"/>
</dbReference>
<dbReference type="Proteomes" id="UP001219956">
    <property type="component" value="Unassembled WGS sequence"/>
</dbReference>
<keyword evidence="6" id="KW-1185">Reference proteome</keyword>
<evidence type="ECO:0000259" key="4">
    <source>
        <dbReference type="PROSITE" id="PS50949"/>
    </source>
</evidence>
<evidence type="ECO:0000256" key="3">
    <source>
        <dbReference type="ARBA" id="ARBA00023163"/>
    </source>
</evidence>
<keyword evidence="2" id="KW-0238">DNA-binding</keyword>
<sequence length="220" mass="24734">MSFKANDSLTEQIAQYLGNKIVAGDIAAGARVQELRIAAELDVSRGSVREALLILQRRHLVDIYPRRGAIVSSINRDDVRELFELWFLLLEQVAVQLSQHWQNDDLAGFIEIMTELGEHHRKGDTEAFYHSGVSFLSLLYQHAGNRYTQQTLFDLLPQAQRSLYAILRAGKGQLDRTHAFLDDLLKAIIARDQAAIRQMVPEFGTAYSQLAQASAEALAQ</sequence>
<dbReference type="CDD" id="cd07377">
    <property type="entry name" value="WHTH_GntR"/>
    <property type="match status" value="1"/>
</dbReference>
<organism evidence="5 6">
    <name type="scientific">Vogesella aquatica</name>
    <dbReference type="NCBI Taxonomy" id="2984206"/>
    <lineage>
        <taxon>Bacteria</taxon>
        <taxon>Pseudomonadati</taxon>
        <taxon>Pseudomonadota</taxon>
        <taxon>Betaproteobacteria</taxon>
        <taxon>Neisseriales</taxon>
        <taxon>Chromobacteriaceae</taxon>
        <taxon>Vogesella</taxon>
    </lineage>
</organism>
<reference evidence="5 6" key="1">
    <citation type="submission" date="2023-01" db="EMBL/GenBank/DDBJ databases">
        <title>Novel species of the genus Vogesella isolated from rivers.</title>
        <authorList>
            <person name="Lu H."/>
        </authorList>
    </citation>
    <scope>NUCLEOTIDE SEQUENCE [LARGE SCALE GENOMIC DNA]</scope>
    <source>
        <strain evidence="5 6">DC21W</strain>
    </source>
</reference>
<dbReference type="SUPFAM" id="SSF48008">
    <property type="entry name" value="GntR ligand-binding domain-like"/>
    <property type="match status" value="1"/>
</dbReference>
<gene>
    <name evidence="5" type="ORF">PQU95_17000</name>
</gene>
<dbReference type="InterPro" id="IPR036390">
    <property type="entry name" value="WH_DNA-bd_sf"/>
</dbReference>
<proteinExistence type="predicted"/>
<evidence type="ECO:0000313" key="6">
    <source>
        <dbReference type="Proteomes" id="UP001219956"/>
    </source>
</evidence>
<accession>A0ABT5J223</accession>
<evidence type="ECO:0000313" key="5">
    <source>
        <dbReference type="EMBL" id="MDC7718902.1"/>
    </source>
</evidence>
<dbReference type="Gene3D" id="1.10.10.10">
    <property type="entry name" value="Winged helix-like DNA-binding domain superfamily/Winged helix DNA-binding domain"/>
    <property type="match status" value="1"/>
</dbReference>